<dbReference type="PRINTS" id="PR00690">
    <property type="entry name" value="ADHESNFAMILY"/>
</dbReference>
<dbReference type="GO" id="GO:0046872">
    <property type="term" value="F:metal ion binding"/>
    <property type="evidence" value="ECO:0007669"/>
    <property type="project" value="InterPro"/>
</dbReference>
<keyword evidence="6" id="KW-1185">Reference proteome</keyword>
<evidence type="ECO:0000313" key="5">
    <source>
        <dbReference type="EMBL" id="EHP29740.1"/>
    </source>
</evidence>
<dbReference type="InterPro" id="IPR006129">
    <property type="entry name" value="AdhesinB"/>
</dbReference>
<proteinExistence type="inferred from homology"/>
<dbReference type="SUPFAM" id="SSF53807">
    <property type="entry name" value="Helical backbone' metal receptor"/>
    <property type="match status" value="1"/>
</dbReference>
<gene>
    <name evidence="5" type="ORF">SMGD1_1216</name>
</gene>
<evidence type="ECO:0000256" key="3">
    <source>
        <dbReference type="ARBA" id="ARBA00022729"/>
    </source>
</evidence>
<dbReference type="PRINTS" id="PR00691">
    <property type="entry name" value="ADHESINB"/>
</dbReference>
<dbReference type="PANTHER" id="PTHR42953">
    <property type="entry name" value="HIGH-AFFINITY ZINC UPTAKE SYSTEM PROTEIN ZNUA-RELATED"/>
    <property type="match status" value="1"/>
</dbReference>
<name>B6BGV6_SULGG</name>
<sequence>MKDFRNIIFVLVVAIFLLQMYVSEQDAKVEIKNKKPAVALSTFALYDIAKNISQNTLDLVMILPFGVDAHSFEPTPKLMAKIMGSDLVVYSGAGLEPWTASFDFKSKTIDMSKSVKLLEPKDEHEEHAHHDHGHDAVDPHYWLDIQNMISATKLMSVEFIKLSPENEELYKVNTQKYIVKLESIDAKYKKSLSNCKKETIIVNHNAFSYLSNNYGFHIEALSGLSPDAQPSAKNMVRLIEHVKEHDVKIVFFESFVSDKAMKSIAQEAQVSVDVLQPLGNITADEAKKNLSYEDIMLDNLVKISKALACE</sequence>
<dbReference type="STRING" id="929558.SMGD1_1216"/>
<dbReference type="Proteomes" id="UP000006431">
    <property type="component" value="Unassembled WGS sequence"/>
</dbReference>
<evidence type="ECO:0000313" key="6">
    <source>
        <dbReference type="Proteomes" id="UP000006431"/>
    </source>
</evidence>
<dbReference type="OrthoDB" id="9810636at2"/>
<comment type="caution">
    <text evidence="5">The sequence shown here is derived from an EMBL/GenBank/DDBJ whole genome shotgun (WGS) entry which is preliminary data.</text>
</comment>
<evidence type="ECO:0000256" key="4">
    <source>
        <dbReference type="RuleBase" id="RU003512"/>
    </source>
</evidence>
<dbReference type="AlphaFoldDB" id="B6BGV6"/>
<evidence type="ECO:0000256" key="2">
    <source>
        <dbReference type="ARBA" id="ARBA00022448"/>
    </source>
</evidence>
<dbReference type="EMBL" id="AFRZ01000001">
    <property type="protein sequence ID" value="EHP29740.1"/>
    <property type="molecule type" value="Genomic_DNA"/>
</dbReference>
<dbReference type="InterPro" id="IPR050492">
    <property type="entry name" value="Bact_metal-bind_prot9"/>
</dbReference>
<dbReference type="InterPro" id="IPR006127">
    <property type="entry name" value="ZnuA-like"/>
</dbReference>
<dbReference type="Pfam" id="PF01297">
    <property type="entry name" value="ZnuA"/>
    <property type="match status" value="1"/>
</dbReference>
<dbReference type="RefSeq" id="WP_008335619.1">
    <property type="nucleotide sequence ID" value="NZ_AFRZ01000001.1"/>
</dbReference>
<dbReference type="eggNOG" id="COG0803">
    <property type="taxonomic scope" value="Bacteria"/>
</dbReference>
<dbReference type="GO" id="GO:0007155">
    <property type="term" value="P:cell adhesion"/>
    <property type="evidence" value="ECO:0007669"/>
    <property type="project" value="InterPro"/>
</dbReference>
<keyword evidence="2 4" id="KW-0813">Transport</keyword>
<evidence type="ECO:0000256" key="1">
    <source>
        <dbReference type="ARBA" id="ARBA00011028"/>
    </source>
</evidence>
<dbReference type="GO" id="GO:0030001">
    <property type="term" value="P:metal ion transport"/>
    <property type="evidence" value="ECO:0007669"/>
    <property type="project" value="InterPro"/>
</dbReference>
<comment type="similarity">
    <text evidence="1 4">Belongs to the bacterial solute-binding protein 9 family.</text>
</comment>
<accession>B6BGV6</accession>
<keyword evidence="3" id="KW-0732">Signal</keyword>
<dbReference type="InterPro" id="IPR006128">
    <property type="entry name" value="Lipoprotein_PsaA-like"/>
</dbReference>
<dbReference type="Gene3D" id="3.40.50.1980">
    <property type="entry name" value="Nitrogenase molybdenum iron protein domain"/>
    <property type="match status" value="2"/>
</dbReference>
<accession>H1FZC6</accession>
<organism evidence="5 6">
    <name type="scientific">Sulfurimonas gotlandica (strain DSM 19862 / JCM 16533 / GD1)</name>
    <dbReference type="NCBI Taxonomy" id="929558"/>
    <lineage>
        <taxon>Bacteria</taxon>
        <taxon>Pseudomonadati</taxon>
        <taxon>Campylobacterota</taxon>
        <taxon>Epsilonproteobacteria</taxon>
        <taxon>Campylobacterales</taxon>
        <taxon>Sulfurimonadaceae</taxon>
        <taxon>Sulfurimonas</taxon>
    </lineage>
</organism>
<dbReference type="PATRIC" id="fig|929558.5.peg.1208"/>
<dbReference type="HOGENOM" id="CLU_016838_1_0_7"/>
<reference evidence="5 6" key="1">
    <citation type="journal article" date="2012" name="Proc. Natl. Acad. Sci. U.S.A.">
        <title>Genome and physiology of a model Epsilonproteobacterium responsible for sulfide detoxification in marine oxygen depletion zones.</title>
        <authorList>
            <person name="Grote J."/>
            <person name="Schott T."/>
            <person name="Bruckner C.G."/>
            <person name="Glockner F.O."/>
            <person name="Jost G."/>
            <person name="Teeling H."/>
            <person name="Labrenz M."/>
            <person name="Jurgens K."/>
        </authorList>
    </citation>
    <scope>NUCLEOTIDE SEQUENCE [LARGE SCALE GENOMIC DNA]</scope>
    <source>
        <strain evidence="5 6">GD1</strain>
    </source>
</reference>
<protein>
    <submittedName>
        <fullName evidence="5">ABC-type Mn2+/Zn2+ transport system, periplasmic solute binding protein</fullName>
    </submittedName>
</protein>
<dbReference type="PANTHER" id="PTHR42953:SF3">
    <property type="entry name" value="HIGH-AFFINITY ZINC UPTAKE SYSTEM PROTEIN ZNUA"/>
    <property type="match status" value="1"/>
</dbReference>